<dbReference type="InterPro" id="IPR000551">
    <property type="entry name" value="MerR-type_HTH_dom"/>
</dbReference>
<dbReference type="EMBL" id="CP041742">
    <property type="protein sequence ID" value="QDQ72905.1"/>
    <property type="molecule type" value="Genomic_DNA"/>
</dbReference>
<dbReference type="GO" id="GO:0003700">
    <property type="term" value="F:DNA-binding transcription factor activity"/>
    <property type="evidence" value="ECO:0007669"/>
    <property type="project" value="InterPro"/>
</dbReference>
<evidence type="ECO:0000256" key="1">
    <source>
        <dbReference type="ARBA" id="ARBA00023125"/>
    </source>
</evidence>
<keyword evidence="2" id="KW-0175">Coiled coil</keyword>
<dbReference type="Gene3D" id="1.10.1660.10">
    <property type="match status" value="1"/>
</dbReference>
<protein>
    <submittedName>
        <fullName evidence="4">Heavy metal-responsive transcriptional regulator</fullName>
    </submittedName>
</protein>
<accession>A0A516V303</accession>
<feature type="domain" description="HTH merR-type" evidence="3">
    <location>
        <begin position="1"/>
        <end position="69"/>
    </location>
</feature>
<dbReference type="RefSeq" id="WP_143878419.1">
    <property type="nucleotide sequence ID" value="NZ_BAABLZ010000002.1"/>
</dbReference>
<evidence type="ECO:0000313" key="4">
    <source>
        <dbReference type="EMBL" id="QDQ72905.1"/>
    </source>
</evidence>
<dbReference type="PRINTS" id="PR00040">
    <property type="entry name" value="HTHMERR"/>
</dbReference>
<proteinExistence type="predicted"/>
<dbReference type="SUPFAM" id="SSF46955">
    <property type="entry name" value="Putative DNA-binding domain"/>
    <property type="match status" value="1"/>
</dbReference>
<dbReference type="PROSITE" id="PS50937">
    <property type="entry name" value="HTH_MERR_2"/>
    <property type="match status" value="1"/>
</dbReference>
<dbReference type="GO" id="GO:0003677">
    <property type="term" value="F:DNA binding"/>
    <property type="evidence" value="ECO:0007669"/>
    <property type="project" value="UniProtKB-KW"/>
</dbReference>
<name>A0A516V303_9GAMM</name>
<dbReference type="InterPro" id="IPR047057">
    <property type="entry name" value="MerR_fam"/>
</dbReference>
<evidence type="ECO:0000259" key="3">
    <source>
        <dbReference type="PROSITE" id="PS50937"/>
    </source>
</evidence>
<evidence type="ECO:0000256" key="2">
    <source>
        <dbReference type="SAM" id="Coils"/>
    </source>
</evidence>
<dbReference type="OrthoDB" id="9808480at2"/>
<dbReference type="PANTHER" id="PTHR30204:SF92">
    <property type="entry name" value="HTH-TYPE TRANSCRIPTIONAL REGULATOR ZNTR"/>
    <property type="match status" value="1"/>
</dbReference>
<dbReference type="PROSITE" id="PS00552">
    <property type="entry name" value="HTH_MERR_1"/>
    <property type="match status" value="1"/>
</dbReference>
<dbReference type="PANTHER" id="PTHR30204">
    <property type="entry name" value="REDOX-CYCLING DRUG-SENSING TRANSCRIPTIONAL ACTIVATOR SOXR"/>
    <property type="match status" value="1"/>
</dbReference>
<dbReference type="SMART" id="SM00422">
    <property type="entry name" value="HTH_MERR"/>
    <property type="match status" value="1"/>
</dbReference>
<dbReference type="CDD" id="cd04770">
    <property type="entry name" value="HTH_HMRTR"/>
    <property type="match status" value="1"/>
</dbReference>
<reference evidence="4 5" key="1">
    <citation type="submission" date="2019-07" db="EMBL/GenBank/DDBJ databases">
        <title>Lysobacter weifangensis sp. nov., isolated from bensulfuron-methyl contaminated farmland soil.</title>
        <authorList>
            <person name="Zhao H."/>
        </authorList>
    </citation>
    <scope>NUCLEOTIDE SEQUENCE [LARGE SCALE GENOMIC DNA]</scope>
    <source>
        <strain evidence="4 5">CC-Bw-6</strain>
    </source>
</reference>
<sequence length="136" mass="14978">MRIGHLAGQAGVAVDTVRYYERQGLLPPPARRPSGYRDYGNDELQQLLFVRRCKALGFTLEETRELLRLNADPDTDRAEVRALTERRLADVDAKLRELQALRASLAELADSCSGHGSLDGCPIIQRVLGTSAEASS</sequence>
<dbReference type="Pfam" id="PF13411">
    <property type="entry name" value="MerR_1"/>
    <property type="match status" value="1"/>
</dbReference>
<feature type="coiled-coil region" evidence="2">
    <location>
        <begin position="81"/>
        <end position="111"/>
    </location>
</feature>
<organism evidence="4 5">
    <name type="scientific">Pseudoluteimonas lycopersici</name>
    <dbReference type="NCBI Taxonomy" id="1324796"/>
    <lineage>
        <taxon>Bacteria</taxon>
        <taxon>Pseudomonadati</taxon>
        <taxon>Pseudomonadota</taxon>
        <taxon>Gammaproteobacteria</taxon>
        <taxon>Lysobacterales</taxon>
        <taxon>Lysobacteraceae</taxon>
        <taxon>Pseudoluteimonas</taxon>
    </lineage>
</organism>
<gene>
    <name evidence="4" type="ORF">FNZ56_02930</name>
</gene>
<keyword evidence="5" id="KW-1185">Reference proteome</keyword>
<dbReference type="InterPro" id="IPR009061">
    <property type="entry name" value="DNA-bd_dom_put_sf"/>
</dbReference>
<keyword evidence="1" id="KW-0238">DNA-binding</keyword>
<dbReference type="Proteomes" id="UP000315891">
    <property type="component" value="Chromosome"/>
</dbReference>
<evidence type="ECO:0000313" key="5">
    <source>
        <dbReference type="Proteomes" id="UP000315891"/>
    </source>
</evidence>
<dbReference type="AlphaFoldDB" id="A0A516V303"/>